<dbReference type="RefSeq" id="XP_008717295.1">
    <property type="nucleotide sequence ID" value="XM_008719073.1"/>
</dbReference>
<sequence length="547" mass="63061">MERLKAKMQRTVLPPEDGSRCNEAHIERDASTLPKGEQPAKPRGDEMKDWAHARSPSPAQHSSKRIPSTRGNDTAIVSTPPQTTPASPLLNLPTDVLHHLLTFLPYNSLLALRLTHRSTRHLLHPSYLAHLRRLHVARSLATEATLLQNHRLSRSPAHNHLRRATSQLWTVFYAAFEWQLRERPARHLPCYGCLQVKPLSAFVERMSSRGLGLGGTRAADRRCKDCMRREEMGMRVAGWWWREHWVRSADVRRRKGAGAGKGKGMLRLLGKGAPAVANGHGRVEEEEAEVGVCTVCGTSQFELFWGCAGCFDKEEQRKRDEWYVVLGWTRDEREHMRGGWMHWLLERVDGHQSRKEKRRRRRYARRAERGGKRWGLRRLLAWATGDSSRHVSWAERVEALVDFLQSDGDVHDPSWSDDANADADAVVVDVKDHRNRTDEKTANDAKRDLMGVAAAQTKKHWRPEHQMPRKNDRWETRCSMCWVPTSSPRYALGLAACERRLSIDKCCEDCQEEDLRKMQRRKGLDHLLMRERAEEDALEYLRELFVP</sequence>
<dbReference type="OrthoDB" id="4139867at2759"/>
<keyword evidence="4" id="KW-1185">Reference proteome</keyword>
<dbReference type="VEuPathDB" id="FungiDB:HMPREF1541_04729"/>
<accession>W2RVJ4</accession>
<evidence type="ECO:0000313" key="4">
    <source>
        <dbReference type="Proteomes" id="UP000030752"/>
    </source>
</evidence>
<evidence type="ECO:0000259" key="2">
    <source>
        <dbReference type="PROSITE" id="PS50181"/>
    </source>
</evidence>
<feature type="domain" description="F-box" evidence="2">
    <location>
        <begin position="86"/>
        <end position="134"/>
    </location>
</feature>
<dbReference type="InParanoid" id="W2RVJ4"/>
<name>W2RVJ4_CYPE1</name>
<protein>
    <recommendedName>
        <fullName evidence="2">F-box domain-containing protein</fullName>
    </recommendedName>
</protein>
<gene>
    <name evidence="3" type="ORF">HMPREF1541_04729</name>
</gene>
<feature type="compositionally biased region" description="Basic and acidic residues" evidence="1">
    <location>
        <begin position="38"/>
        <end position="52"/>
    </location>
</feature>
<evidence type="ECO:0000313" key="3">
    <source>
        <dbReference type="EMBL" id="ETN40452.1"/>
    </source>
</evidence>
<dbReference type="Pfam" id="PF00646">
    <property type="entry name" value="F-box"/>
    <property type="match status" value="1"/>
</dbReference>
<feature type="region of interest" description="Disordered" evidence="1">
    <location>
        <begin position="1"/>
        <end position="87"/>
    </location>
</feature>
<organism evidence="3 4">
    <name type="scientific">Cyphellophora europaea (strain CBS 101466)</name>
    <name type="common">Phialophora europaea</name>
    <dbReference type="NCBI Taxonomy" id="1220924"/>
    <lineage>
        <taxon>Eukaryota</taxon>
        <taxon>Fungi</taxon>
        <taxon>Dikarya</taxon>
        <taxon>Ascomycota</taxon>
        <taxon>Pezizomycotina</taxon>
        <taxon>Eurotiomycetes</taxon>
        <taxon>Chaetothyriomycetidae</taxon>
        <taxon>Chaetothyriales</taxon>
        <taxon>Cyphellophoraceae</taxon>
        <taxon>Cyphellophora</taxon>
    </lineage>
</organism>
<feature type="compositionally biased region" description="Basic and acidic residues" evidence="1">
    <location>
        <begin position="17"/>
        <end position="30"/>
    </location>
</feature>
<proteinExistence type="predicted"/>
<dbReference type="eggNOG" id="ENOG502RD80">
    <property type="taxonomic scope" value="Eukaryota"/>
</dbReference>
<reference evidence="3 4" key="1">
    <citation type="submission" date="2013-03" db="EMBL/GenBank/DDBJ databases">
        <title>The Genome Sequence of Phialophora europaea CBS 101466.</title>
        <authorList>
            <consortium name="The Broad Institute Genomics Platform"/>
            <person name="Cuomo C."/>
            <person name="de Hoog S."/>
            <person name="Gorbushina A."/>
            <person name="Walker B."/>
            <person name="Young S.K."/>
            <person name="Zeng Q."/>
            <person name="Gargeya S."/>
            <person name="Fitzgerald M."/>
            <person name="Haas B."/>
            <person name="Abouelleil A."/>
            <person name="Allen A.W."/>
            <person name="Alvarado L."/>
            <person name="Arachchi H.M."/>
            <person name="Berlin A.M."/>
            <person name="Chapman S.B."/>
            <person name="Gainer-Dewar J."/>
            <person name="Goldberg J."/>
            <person name="Griggs A."/>
            <person name="Gujja S."/>
            <person name="Hansen M."/>
            <person name="Howarth C."/>
            <person name="Imamovic A."/>
            <person name="Ireland A."/>
            <person name="Larimer J."/>
            <person name="McCowan C."/>
            <person name="Murphy C."/>
            <person name="Pearson M."/>
            <person name="Poon T.W."/>
            <person name="Priest M."/>
            <person name="Roberts A."/>
            <person name="Saif S."/>
            <person name="Shea T."/>
            <person name="Sisk P."/>
            <person name="Sykes S."/>
            <person name="Wortman J."/>
            <person name="Nusbaum C."/>
            <person name="Birren B."/>
        </authorList>
    </citation>
    <scope>NUCLEOTIDE SEQUENCE [LARGE SCALE GENOMIC DNA]</scope>
    <source>
        <strain evidence="3 4">CBS 101466</strain>
    </source>
</reference>
<dbReference type="AlphaFoldDB" id="W2RVJ4"/>
<dbReference type="InterPro" id="IPR036047">
    <property type="entry name" value="F-box-like_dom_sf"/>
</dbReference>
<evidence type="ECO:0000256" key="1">
    <source>
        <dbReference type="SAM" id="MobiDB-lite"/>
    </source>
</evidence>
<dbReference type="GeneID" id="19972068"/>
<dbReference type="Proteomes" id="UP000030752">
    <property type="component" value="Unassembled WGS sequence"/>
</dbReference>
<dbReference type="SUPFAM" id="SSF81383">
    <property type="entry name" value="F-box domain"/>
    <property type="match status" value="1"/>
</dbReference>
<dbReference type="PROSITE" id="PS50181">
    <property type="entry name" value="FBOX"/>
    <property type="match status" value="1"/>
</dbReference>
<dbReference type="HOGENOM" id="CLU_045416_0_0_1"/>
<feature type="compositionally biased region" description="Polar residues" evidence="1">
    <location>
        <begin position="57"/>
        <end position="86"/>
    </location>
</feature>
<dbReference type="InterPro" id="IPR001810">
    <property type="entry name" value="F-box_dom"/>
</dbReference>
<dbReference type="EMBL" id="KB822720">
    <property type="protein sequence ID" value="ETN40452.1"/>
    <property type="molecule type" value="Genomic_DNA"/>
</dbReference>